<dbReference type="SUPFAM" id="SSF50370">
    <property type="entry name" value="Ricin B-like lectins"/>
    <property type="match status" value="1"/>
</dbReference>
<dbReference type="Pfam" id="PF00652">
    <property type="entry name" value="Ricin_B_lectin"/>
    <property type="match status" value="1"/>
</dbReference>
<proteinExistence type="predicted"/>
<reference evidence="2 3" key="1">
    <citation type="journal article" date="2008" name="Nature">
        <title>The genome of the model beetle and pest Tribolium castaneum.</title>
        <authorList>
            <consortium name="Tribolium Genome Sequencing Consortium"/>
            <person name="Richards S."/>
            <person name="Gibbs R.A."/>
            <person name="Weinstock G.M."/>
            <person name="Brown S.J."/>
            <person name="Denell R."/>
            <person name="Beeman R.W."/>
            <person name="Gibbs R."/>
            <person name="Beeman R.W."/>
            <person name="Brown S.J."/>
            <person name="Bucher G."/>
            <person name="Friedrich M."/>
            <person name="Grimmelikhuijzen C.J."/>
            <person name="Klingler M."/>
            <person name="Lorenzen M."/>
            <person name="Richards S."/>
            <person name="Roth S."/>
            <person name="Schroder R."/>
            <person name="Tautz D."/>
            <person name="Zdobnov E.M."/>
            <person name="Muzny D."/>
            <person name="Gibbs R.A."/>
            <person name="Weinstock G.M."/>
            <person name="Attaway T."/>
            <person name="Bell S."/>
            <person name="Buhay C.J."/>
            <person name="Chandrabose M.N."/>
            <person name="Chavez D."/>
            <person name="Clerk-Blankenburg K.P."/>
            <person name="Cree A."/>
            <person name="Dao M."/>
            <person name="Davis C."/>
            <person name="Chacko J."/>
            <person name="Dinh H."/>
            <person name="Dugan-Rocha S."/>
            <person name="Fowler G."/>
            <person name="Garner T.T."/>
            <person name="Garnes J."/>
            <person name="Gnirke A."/>
            <person name="Hawes A."/>
            <person name="Hernandez J."/>
            <person name="Hines S."/>
            <person name="Holder M."/>
            <person name="Hume J."/>
            <person name="Jhangiani S.N."/>
            <person name="Joshi V."/>
            <person name="Khan Z.M."/>
            <person name="Jackson L."/>
            <person name="Kovar C."/>
            <person name="Kowis A."/>
            <person name="Lee S."/>
            <person name="Lewis L.R."/>
            <person name="Margolis J."/>
            <person name="Morgan M."/>
            <person name="Nazareth L.V."/>
            <person name="Nguyen N."/>
            <person name="Okwuonu G."/>
            <person name="Parker D."/>
            <person name="Richards S."/>
            <person name="Ruiz S.J."/>
            <person name="Santibanez J."/>
            <person name="Savard J."/>
            <person name="Scherer S.E."/>
            <person name="Schneider B."/>
            <person name="Sodergren E."/>
            <person name="Tautz D."/>
            <person name="Vattahil S."/>
            <person name="Villasana D."/>
            <person name="White C.S."/>
            <person name="Wright R."/>
            <person name="Park Y."/>
            <person name="Beeman R.W."/>
            <person name="Lord J."/>
            <person name="Oppert B."/>
            <person name="Lorenzen M."/>
            <person name="Brown S."/>
            <person name="Wang L."/>
            <person name="Savard J."/>
            <person name="Tautz D."/>
            <person name="Richards S."/>
            <person name="Weinstock G."/>
            <person name="Gibbs R.A."/>
            <person name="Liu Y."/>
            <person name="Worley K."/>
            <person name="Weinstock G."/>
            <person name="Elsik C.G."/>
            <person name="Reese J.T."/>
            <person name="Elhaik E."/>
            <person name="Landan G."/>
            <person name="Graur D."/>
            <person name="Arensburger P."/>
            <person name="Atkinson P."/>
            <person name="Beeman R.W."/>
            <person name="Beidler J."/>
            <person name="Brown S.J."/>
            <person name="Demuth J.P."/>
            <person name="Drury D.W."/>
            <person name="Du Y.Z."/>
            <person name="Fujiwara H."/>
            <person name="Lorenzen M."/>
            <person name="Maselli V."/>
            <person name="Osanai M."/>
            <person name="Park Y."/>
            <person name="Robertson H.M."/>
            <person name="Tu Z."/>
            <person name="Wang J.J."/>
            <person name="Wang S."/>
            <person name="Richards S."/>
            <person name="Song H."/>
            <person name="Zhang L."/>
            <person name="Sodergren E."/>
            <person name="Werner D."/>
            <person name="Stanke M."/>
            <person name="Morgenstern B."/>
            <person name="Solovyev V."/>
            <person name="Kosarev P."/>
            <person name="Brown G."/>
            <person name="Chen H.C."/>
            <person name="Ermolaeva O."/>
            <person name="Hlavina W."/>
            <person name="Kapustin Y."/>
            <person name="Kiryutin B."/>
            <person name="Kitts P."/>
            <person name="Maglott D."/>
            <person name="Pruitt K."/>
            <person name="Sapojnikov V."/>
            <person name="Souvorov A."/>
            <person name="Mackey A.J."/>
            <person name="Waterhouse R.M."/>
            <person name="Wyder S."/>
            <person name="Zdobnov E.M."/>
            <person name="Zdobnov E.M."/>
            <person name="Wyder S."/>
            <person name="Kriventseva E.V."/>
            <person name="Kadowaki T."/>
            <person name="Bork P."/>
            <person name="Aranda M."/>
            <person name="Bao R."/>
            <person name="Beermann A."/>
            <person name="Berns N."/>
            <person name="Bolognesi R."/>
            <person name="Bonneton F."/>
            <person name="Bopp D."/>
            <person name="Brown S.J."/>
            <person name="Bucher G."/>
            <person name="Butts T."/>
            <person name="Chaumot A."/>
            <person name="Denell R.E."/>
            <person name="Ferrier D.E."/>
            <person name="Friedrich M."/>
            <person name="Gordon C.M."/>
            <person name="Jindra M."/>
            <person name="Klingler M."/>
            <person name="Lan Q."/>
            <person name="Lattorff H.M."/>
            <person name="Laudet V."/>
            <person name="von Levetsow C."/>
            <person name="Liu Z."/>
            <person name="Lutz R."/>
            <person name="Lynch J.A."/>
            <person name="da Fonseca R.N."/>
            <person name="Posnien N."/>
            <person name="Reuter R."/>
            <person name="Roth S."/>
            <person name="Savard J."/>
            <person name="Schinko J.B."/>
            <person name="Schmitt C."/>
            <person name="Schoppmeier M."/>
            <person name="Schroder R."/>
            <person name="Shippy T.D."/>
            <person name="Simonnet F."/>
            <person name="Marques-Souza H."/>
            <person name="Tautz D."/>
            <person name="Tomoyasu Y."/>
            <person name="Trauner J."/>
            <person name="Van der Zee M."/>
            <person name="Vervoort M."/>
            <person name="Wittkopp N."/>
            <person name="Wimmer E.A."/>
            <person name="Yang X."/>
            <person name="Jones A.K."/>
            <person name="Sattelle D.B."/>
            <person name="Ebert P.R."/>
            <person name="Nelson D."/>
            <person name="Scott J.G."/>
            <person name="Beeman R.W."/>
            <person name="Muthukrishnan S."/>
            <person name="Kramer K.J."/>
            <person name="Arakane Y."/>
            <person name="Beeman R.W."/>
            <person name="Zhu Q."/>
            <person name="Hogenkamp D."/>
            <person name="Dixit R."/>
            <person name="Oppert B."/>
            <person name="Jiang H."/>
            <person name="Zou Z."/>
            <person name="Marshall J."/>
            <person name="Elpidina E."/>
            <person name="Vinokurov K."/>
            <person name="Oppert C."/>
            <person name="Zou Z."/>
            <person name="Evans J."/>
            <person name="Lu Z."/>
            <person name="Zhao P."/>
            <person name="Sumathipala N."/>
            <person name="Altincicek B."/>
            <person name="Vilcinskas A."/>
            <person name="Williams M."/>
            <person name="Hultmark D."/>
            <person name="Hetru C."/>
            <person name="Jiang H."/>
            <person name="Grimmelikhuijzen C.J."/>
            <person name="Hauser F."/>
            <person name="Cazzamali G."/>
            <person name="Williamson M."/>
            <person name="Park Y."/>
            <person name="Li B."/>
            <person name="Tanaka Y."/>
            <person name="Predel R."/>
            <person name="Neupert S."/>
            <person name="Schachtner J."/>
            <person name="Verleyen P."/>
            <person name="Raible F."/>
            <person name="Bork P."/>
            <person name="Friedrich M."/>
            <person name="Walden K.K."/>
            <person name="Robertson H.M."/>
            <person name="Angeli S."/>
            <person name="Foret S."/>
            <person name="Bucher G."/>
            <person name="Schuetz S."/>
            <person name="Maleszka R."/>
            <person name="Wimmer E.A."/>
            <person name="Beeman R.W."/>
            <person name="Lorenzen M."/>
            <person name="Tomoyasu Y."/>
            <person name="Miller S.C."/>
            <person name="Grossmann D."/>
            <person name="Bucher G."/>
        </authorList>
    </citation>
    <scope>NUCLEOTIDE SEQUENCE [LARGE SCALE GENOMIC DNA]</scope>
    <source>
        <strain evidence="2 3">Georgia GA2</strain>
    </source>
</reference>
<dbReference type="CDD" id="cd00161">
    <property type="entry name" value="beta-trefoil_Ricin-like"/>
    <property type="match status" value="1"/>
</dbReference>
<dbReference type="PROSITE" id="PS50231">
    <property type="entry name" value="RICIN_B_LECTIN"/>
    <property type="match status" value="1"/>
</dbReference>
<feature type="domain" description="Ricin B lectin" evidence="1">
    <location>
        <begin position="48"/>
        <end position="130"/>
    </location>
</feature>
<dbReference type="InterPro" id="IPR000772">
    <property type="entry name" value="Ricin_B_lectin"/>
</dbReference>
<dbReference type="AlphaFoldDB" id="A0A139WEX2"/>
<evidence type="ECO:0000313" key="2">
    <source>
        <dbReference type="EMBL" id="KYB26377.1"/>
    </source>
</evidence>
<reference evidence="2 3" key="2">
    <citation type="journal article" date="2010" name="Nucleic Acids Res.">
        <title>BeetleBase in 2010: revisions to provide comprehensive genomic information for Tribolium castaneum.</title>
        <authorList>
            <person name="Kim H.S."/>
            <person name="Murphy T."/>
            <person name="Xia J."/>
            <person name="Caragea D."/>
            <person name="Park Y."/>
            <person name="Beeman R.W."/>
            <person name="Lorenzen M.D."/>
            <person name="Butcher S."/>
            <person name="Manak J.R."/>
            <person name="Brown S.J."/>
        </authorList>
    </citation>
    <scope>GENOME REANNOTATION</scope>
    <source>
        <strain evidence="2 3">Georgia GA2</strain>
    </source>
</reference>
<dbReference type="Gene3D" id="2.80.10.50">
    <property type="match status" value="1"/>
</dbReference>
<name>A0A139WEX2_TRICA</name>
<gene>
    <name evidence="2" type="primary">AUGUSTUS-3.0.2_33799</name>
    <name evidence="2" type="ORF">TcasGA2_TC033799</name>
</gene>
<dbReference type="InParanoid" id="A0A139WEX2"/>
<dbReference type="InterPro" id="IPR035992">
    <property type="entry name" value="Ricin_B-like_lectins"/>
</dbReference>
<protein>
    <recommendedName>
        <fullName evidence="1">Ricin B lectin domain-containing protein</fullName>
    </recommendedName>
</protein>
<accession>A0A139WEX2</accession>
<organism evidence="2 3">
    <name type="scientific">Tribolium castaneum</name>
    <name type="common">Red flour beetle</name>
    <dbReference type="NCBI Taxonomy" id="7070"/>
    <lineage>
        <taxon>Eukaryota</taxon>
        <taxon>Metazoa</taxon>
        <taxon>Ecdysozoa</taxon>
        <taxon>Arthropoda</taxon>
        <taxon>Hexapoda</taxon>
        <taxon>Insecta</taxon>
        <taxon>Pterygota</taxon>
        <taxon>Neoptera</taxon>
        <taxon>Endopterygota</taxon>
        <taxon>Coleoptera</taxon>
        <taxon>Polyphaga</taxon>
        <taxon>Cucujiformia</taxon>
        <taxon>Tenebrionidae</taxon>
        <taxon>Tenebrionidae incertae sedis</taxon>
        <taxon>Tribolium</taxon>
    </lineage>
</organism>
<sequence length="131" mass="15092">MEKYYILRNPQSRLVLDGTQTIVAARQVTRFDTQLWKVEHVECGKFFIHNKANKGKVLDIERESKTGANILLCEKENGNINQNWYINSDGSIVCANGDDFALDISTDRKVKLERKTGYQNQKFEFCSRGDI</sequence>
<evidence type="ECO:0000259" key="1">
    <source>
        <dbReference type="Pfam" id="PF00652"/>
    </source>
</evidence>
<evidence type="ECO:0000313" key="3">
    <source>
        <dbReference type="Proteomes" id="UP000007266"/>
    </source>
</evidence>
<dbReference type="Proteomes" id="UP000007266">
    <property type="component" value="Linkage group 7"/>
</dbReference>
<dbReference type="EMBL" id="KQ971354">
    <property type="protein sequence ID" value="KYB26377.1"/>
    <property type="molecule type" value="Genomic_DNA"/>
</dbReference>
<keyword evidence="3" id="KW-1185">Reference proteome</keyword>